<dbReference type="RefSeq" id="XP_008277855.1">
    <property type="nucleotide sequence ID" value="XM_008279633.1"/>
</dbReference>
<dbReference type="Pfam" id="PF00001">
    <property type="entry name" value="7tm_1"/>
    <property type="match status" value="1"/>
</dbReference>
<dbReference type="GO" id="GO:0016020">
    <property type="term" value="C:membrane"/>
    <property type="evidence" value="ECO:0007669"/>
    <property type="project" value="UniProtKB-SubCell"/>
</dbReference>
<dbReference type="PROSITE" id="PS00238">
    <property type="entry name" value="OPSIN"/>
    <property type="match status" value="1"/>
</dbReference>
<keyword evidence="10" id="KW-0675">Receptor</keyword>
<keyword evidence="7" id="KW-0157">Chromophore</keyword>
<dbReference type="PANTHER" id="PTHR24240">
    <property type="entry name" value="OPSIN"/>
    <property type="match status" value="1"/>
</dbReference>
<keyword evidence="15" id="KW-1185">Reference proteome</keyword>
<proteinExistence type="predicted"/>
<dbReference type="InterPro" id="IPR027430">
    <property type="entry name" value="Retinal_BS"/>
</dbReference>
<keyword evidence="2" id="KW-0600">Photoreceptor protein</keyword>
<evidence type="ECO:0000256" key="1">
    <source>
        <dbReference type="ARBA" id="ARBA00004141"/>
    </source>
</evidence>
<keyword evidence="9 13" id="KW-0472">Membrane</keyword>
<keyword evidence="11" id="KW-0807">Transducer</keyword>
<evidence type="ECO:0000256" key="6">
    <source>
        <dbReference type="ARBA" id="ARBA00022989"/>
    </source>
</evidence>
<keyword evidence="6 13" id="KW-1133">Transmembrane helix</keyword>
<evidence type="ECO:0000313" key="15">
    <source>
        <dbReference type="Proteomes" id="UP000694891"/>
    </source>
</evidence>
<dbReference type="GeneID" id="103355737"/>
<comment type="subcellular location">
    <subcellularLocation>
        <location evidence="1">Membrane</location>
        <topology evidence="1">Multi-pass membrane protein</topology>
    </subcellularLocation>
</comment>
<evidence type="ECO:0000256" key="11">
    <source>
        <dbReference type="ARBA" id="ARBA00023224"/>
    </source>
</evidence>
<keyword evidence="8" id="KW-0297">G-protein coupled receptor</keyword>
<name>A0A9Y4JKK6_9TELE</name>
<feature type="transmembrane region" description="Helical" evidence="13">
    <location>
        <begin position="221"/>
        <end position="244"/>
    </location>
</feature>
<evidence type="ECO:0000256" key="7">
    <source>
        <dbReference type="ARBA" id="ARBA00022991"/>
    </source>
</evidence>
<dbReference type="Proteomes" id="UP000694891">
    <property type="component" value="Unplaced"/>
</dbReference>
<dbReference type="GO" id="GO:0007602">
    <property type="term" value="P:phototransduction"/>
    <property type="evidence" value="ECO:0007669"/>
    <property type="project" value="UniProtKB-KW"/>
</dbReference>
<dbReference type="GO" id="GO:0009881">
    <property type="term" value="F:photoreceptor activity"/>
    <property type="evidence" value="ECO:0007669"/>
    <property type="project" value="UniProtKB-KW"/>
</dbReference>
<feature type="region of interest" description="Disordered" evidence="12">
    <location>
        <begin position="21"/>
        <end position="44"/>
    </location>
</feature>
<evidence type="ECO:0000256" key="4">
    <source>
        <dbReference type="ARBA" id="ARBA00022692"/>
    </source>
</evidence>
<feature type="compositionally biased region" description="Pro residues" evidence="12">
    <location>
        <begin position="25"/>
        <end position="35"/>
    </location>
</feature>
<evidence type="ECO:0000256" key="9">
    <source>
        <dbReference type="ARBA" id="ARBA00023136"/>
    </source>
</evidence>
<evidence type="ECO:0000256" key="10">
    <source>
        <dbReference type="ARBA" id="ARBA00023170"/>
    </source>
</evidence>
<accession>A0A9Y4JKK6</accession>
<reference evidence="16" key="1">
    <citation type="submission" date="2025-08" db="UniProtKB">
        <authorList>
            <consortium name="RefSeq"/>
        </authorList>
    </citation>
    <scope>IDENTIFICATION</scope>
</reference>
<dbReference type="GO" id="GO:0004930">
    <property type="term" value="F:G protein-coupled receptor activity"/>
    <property type="evidence" value="ECO:0007669"/>
    <property type="project" value="UniProtKB-KW"/>
</dbReference>
<evidence type="ECO:0000313" key="16">
    <source>
        <dbReference type="RefSeq" id="XP_008277855.1"/>
    </source>
</evidence>
<dbReference type="PROSITE" id="PS50262">
    <property type="entry name" value="G_PROTEIN_RECEP_F1_2"/>
    <property type="match status" value="1"/>
</dbReference>
<feature type="transmembrane region" description="Helical" evidence="13">
    <location>
        <begin position="283"/>
        <end position="309"/>
    </location>
</feature>
<dbReference type="AlphaFoldDB" id="A0A9Y4JKK6"/>
<dbReference type="SUPFAM" id="SSF81321">
    <property type="entry name" value="Family A G protein-coupled receptor-like"/>
    <property type="match status" value="1"/>
</dbReference>
<dbReference type="InterPro" id="IPR000276">
    <property type="entry name" value="GPCR_Rhodpsn"/>
</dbReference>
<dbReference type="Gene3D" id="1.20.1070.10">
    <property type="entry name" value="Rhodopsin 7-helix transmembrane proteins"/>
    <property type="match status" value="1"/>
</dbReference>
<evidence type="ECO:0000259" key="14">
    <source>
        <dbReference type="PROSITE" id="PS50262"/>
    </source>
</evidence>
<protein>
    <submittedName>
        <fullName evidence="16">Opsin-5-like</fullName>
    </submittedName>
</protein>
<organism evidence="15 16">
    <name type="scientific">Stegastes partitus</name>
    <name type="common">bicolor damselfish</name>
    <dbReference type="NCBI Taxonomy" id="144197"/>
    <lineage>
        <taxon>Eukaryota</taxon>
        <taxon>Metazoa</taxon>
        <taxon>Chordata</taxon>
        <taxon>Craniata</taxon>
        <taxon>Vertebrata</taxon>
        <taxon>Euteleostomi</taxon>
        <taxon>Actinopterygii</taxon>
        <taxon>Neopterygii</taxon>
        <taxon>Teleostei</taxon>
        <taxon>Neoteleostei</taxon>
        <taxon>Acanthomorphata</taxon>
        <taxon>Ovalentaria</taxon>
        <taxon>Pomacentridae</taxon>
        <taxon>Stegastes</taxon>
    </lineage>
</organism>
<evidence type="ECO:0000256" key="3">
    <source>
        <dbReference type="ARBA" id="ARBA00022606"/>
    </source>
</evidence>
<gene>
    <name evidence="16" type="primary">LOC103355737</name>
</gene>
<evidence type="ECO:0000256" key="12">
    <source>
        <dbReference type="SAM" id="MobiDB-lite"/>
    </source>
</evidence>
<keyword evidence="3" id="KW-0716">Sensory transduction</keyword>
<dbReference type="InterPro" id="IPR050125">
    <property type="entry name" value="GPCR_opsins"/>
</dbReference>
<keyword evidence="4 13" id="KW-0812">Transmembrane</keyword>
<feature type="transmembrane region" description="Helical" evidence="13">
    <location>
        <begin position="367"/>
        <end position="391"/>
    </location>
</feature>
<dbReference type="InterPro" id="IPR017452">
    <property type="entry name" value="GPCR_Rhodpsn_7TM"/>
</dbReference>
<evidence type="ECO:0000256" key="2">
    <source>
        <dbReference type="ARBA" id="ARBA00022543"/>
    </source>
</evidence>
<feature type="transmembrane region" description="Helical" evidence="13">
    <location>
        <begin position="330"/>
        <end position="355"/>
    </location>
</feature>
<sequence>MATLACLGRPPEGVLEEFSLTDSLQPPPECSPEPPSEFQQDRLSFVEDSPVFPLPVCVSTCTKPETSPWLPGQSTPYQRPPEGVLEEFSLTDSLQPPPECSPEPPSEFQQDRLSFVEDSPVFPLPVCVSTCTKPETSPWLPGQSTPYHYPIHRGECSGSGQRRLVLLKAPQLLTVNLADISMALGTYPLCIASAHNHVWIGCGASCLNYGLMGMIFRVTSIMTLTVMGMVRPLSIVISGIRLHAELWALYPLLGWGSCGPEPFRLCCSMDWTSYGESLNHSTFILTLFVLCTFLPCLVIVFNFGIAWKLHRAYQSIQNNDCQYGNIEKKITLMAVMISPGFLIARTPYVAVSFWSMFRPRDQVRMTVVVTLLPCLFAKSSTTYNPFIYFVFQRRSRHKPLGLKRRIFCCSDGSNSPAEGKHGEKL</sequence>
<keyword evidence="5" id="KW-0681">Retinal protein</keyword>
<evidence type="ECO:0000256" key="5">
    <source>
        <dbReference type="ARBA" id="ARBA00022925"/>
    </source>
</evidence>
<evidence type="ECO:0000256" key="8">
    <source>
        <dbReference type="ARBA" id="ARBA00023040"/>
    </source>
</evidence>
<evidence type="ECO:0000256" key="13">
    <source>
        <dbReference type="SAM" id="Phobius"/>
    </source>
</evidence>
<feature type="domain" description="G-protein coupled receptors family 1 profile" evidence="14">
    <location>
        <begin position="267"/>
        <end position="388"/>
    </location>
</feature>